<sequence>MTITSDALCFYIPLHFLRSSPLLLNSPKMCLLPKSSKIVIDCQSQSTDRLKRHPTMFPSRGGTKPLIKHELGHRILAQLNASLLRRGYINIYDVDITHMESQQLPTTLLFPLPTLHSSGSRHSK</sequence>
<evidence type="ECO:0000313" key="1">
    <source>
        <dbReference type="EMBL" id="CAE4636842.1"/>
    </source>
</evidence>
<organism evidence="1">
    <name type="scientific">Ditylum brightwellii</name>
    <dbReference type="NCBI Taxonomy" id="49249"/>
    <lineage>
        <taxon>Eukaryota</taxon>
        <taxon>Sar</taxon>
        <taxon>Stramenopiles</taxon>
        <taxon>Ochrophyta</taxon>
        <taxon>Bacillariophyta</taxon>
        <taxon>Mediophyceae</taxon>
        <taxon>Lithodesmiophycidae</taxon>
        <taxon>Lithodesmiales</taxon>
        <taxon>Lithodesmiaceae</taxon>
        <taxon>Ditylum</taxon>
    </lineage>
</organism>
<proteinExistence type="predicted"/>
<name>A0A7S4S7J6_9STRA</name>
<accession>A0A7S4S7J6</accession>
<protein>
    <submittedName>
        <fullName evidence="1">Uncharacterized protein</fullName>
    </submittedName>
</protein>
<gene>
    <name evidence="1" type="ORF">DBRI00130_LOCUS30506</name>
</gene>
<reference evidence="1" key="1">
    <citation type="submission" date="2021-01" db="EMBL/GenBank/DDBJ databases">
        <authorList>
            <person name="Corre E."/>
            <person name="Pelletier E."/>
            <person name="Niang G."/>
            <person name="Scheremetjew M."/>
            <person name="Finn R."/>
            <person name="Kale V."/>
            <person name="Holt S."/>
            <person name="Cochrane G."/>
            <person name="Meng A."/>
            <person name="Brown T."/>
            <person name="Cohen L."/>
        </authorList>
    </citation>
    <scope>NUCLEOTIDE SEQUENCE</scope>
    <source>
        <strain evidence="1">GSO104</strain>
    </source>
</reference>
<dbReference type="EMBL" id="HBNS01039100">
    <property type="protein sequence ID" value="CAE4636842.1"/>
    <property type="molecule type" value="Transcribed_RNA"/>
</dbReference>
<dbReference type="AlphaFoldDB" id="A0A7S4S7J6"/>